<dbReference type="WBParaSite" id="PgB14X_g054_t02">
    <property type="protein sequence ID" value="PgB14X_g054_t02"/>
    <property type="gene ID" value="PgB14X_g054"/>
</dbReference>
<evidence type="ECO:0000259" key="3">
    <source>
        <dbReference type="PROSITE" id="PS50011"/>
    </source>
</evidence>
<feature type="domain" description="Protein kinase" evidence="3">
    <location>
        <begin position="1"/>
        <end position="71"/>
    </location>
</feature>
<keyword evidence="2" id="KW-0067">ATP-binding</keyword>
<keyword evidence="4" id="KW-1185">Reference proteome</keyword>
<dbReference type="InterPro" id="IPR050117">
    <property type="entry name" value="MAPK"/>
</dbReference>
<evidence type="ECO:0000256" key="1">
    <source>
        <dbReference type="ARBA" id="ARBA00022741"/>
    </source>
</evidence>
<dbReference type="GO" id="GO:0005524">
    <property type="term" value="F:ATP binding"/>
    <property type="evidence" value="ECO:0007669"/>
    <property type="project" value="UniProtKB-KW"/>
</dbReference>
<dbReference type="Proteomes" id="UP000887569">
    <property type="component" value="Unplaced"/>
</dbReference>
<evidence type="ECO:0000256" key="2">
    <source>
        <dbReference type="ARBA" id="ARBA00022840"/>
    </source>
</evidence>
<reference evidence="5" key="1">
    <citation type="submission" date="2022-11" db="UniProtKB">
        <authorList>
            <consortium name="WormBaseParasite"/>
        </authorList>
    </citation>
    <scope>IDENTIFICATION</scope>
</reference>
<dbReference type="GO" id="GO:0004672">
    <property type="term" value="F:protein kinase activity"/>
    <property type="evidence" value="ECO:0007669"/>
    <property type="project" value="InterPro"/>
</dbReference>
<dbReference type="AlphaFoldDB" id="A0A914ZRB7"/>
<organism evidence="4 5">
    <name type="scientific">Parascaris univalens</name>
    <name type="common">Nematode worm</name>
    <dbReference type="NCBI Taxonomy" id="6257"/>
    <lineage>
        <taxon>Eukaryota</taxon>
        <taxon>Metazoa</taxon>
        <taxon>Ecdysozoa</taxon>
        <taxon>Nematoda</taxon>
        <taxon>Chromadorea</taxon>
        <taxon>Rhabditida</taxon>
        <taxon>Spirurina</taxon>
        <taxon>Ascaridomorpha</taxon>
        <taxon>Ascaridoidea</taxon>
        <taxon>Ascarididae</taxon>
        <taxon>Parascaris</taxon>
    </lineage>
</organism>
<protein>
    <submittedName>
        <fullName evidence="5">Protein kinase domain-containing protein</fullName>
    </submittedName>
</protein>
<name>A0A914ZRB7_PARUN</name>
<sequence length="71" mass="7975">QHSGVGSCRAAECRLTGEKVAIKKFSRPFQSAIHAKRTHRELKLLRAMNHENVIDMLDVFTPDKDAASLQD</sequence>
<dbReference type="SUPFAM" id="SSF56112">
    <property type="entry name" value="Protein kinase-like (PK-like)"/>
    <property type="match status" value="1"/>
</dbReference>
<dbReference type="Pfam" id="PF00069">
    <property type="entry name" value="Pkinase"/>
    <property type="match status" value="1"/>
</dbReference>
<dbReference type="PROSITE" id="PS50011">
    <property type="entry name" value="PROTEIN_KINASE_DOM"/>
    <property type="match status" value="1"/>
</dbReference>
<dbReference type="InterPro" id="IPR000719">
    <property type="entry name" value="Prot_kinase_dom"/>
</dbReference>
<dbReference type="InterPro" id="IPR011009">
    <property type="entry name" value="Kinase-like_dom_sf"/>
</dbReference>
<evidence type="ECO:0000313" key="4">
    <source>
        <dbReference type="Proteomes" id="UP000887569"/>
    </source>
</evidence>
<dbReference type="Gene3D" id="3.30.200.20">
    <property type="entry name" value="Phosphorylase Kinase, domain 1"/>
    <property type="match status" value="1"/>
</dbReference>
<accession>A0A914ZRB7</accession>
<evidence type="ECO:0000313" key="5">
    <source>
        <dbReference type="WBParaSite" id="PgB14X_g054_t02"/>
    </source>
</evidence>
<dbReference type="PANTHER" id="PTHR24055">
    <property type="entry name" value="MITOGEN-ACTIVATED PROTEIN KINASE"/>
    <property type="match status" value="1"/>
</dbReference>
<keyword evidence="1" id="KW-0547">Nucleotide-binding</keyword>
<proteinExistence type="predicted"/>